<protein>
    <submittedName>
        <fullName evidence="1">Minor capsid protein</fullName>
    </submittedName>
</protein>
<name>A0A8S5PK34_9CAUD</name>
<sequence>MEVTLTFNKGFKGRRQQMFAEMQTFIDTACIEKMQPFVPVARSFYKNAGKLKASVRNEQPGLIEYTAPRARHDYYAAVNHAHGGNKQAQRMWFEYMKSRGSRDIAEGMAAIARRYSK</sequence>
<organism evidence="1">
    <name type="scientific">Siphoviridae sp. ctXBp18</name>
    <dbReference type="NCBI Taxonomy" id="2825541"/>
    <lineage>
        <taxon>Viruses</taxon>
        <taxon>Duplodnaviria</taxon>
        <taxon>Heunggongvirae</taxon>
        <taxon>Uroviricota</taxon>
        <taxon>Caudoviricetes</taxon>
    </lineage>
</organism>
<dbReference type="EMBL" id="BK015442">
    <property type="protein sequence ID" value="DAE06835.1"/>
    <property type="molecule type" value="Genomic_DNA"/>
</dbReference>
<evidence type="ECO:0000313" key="1">
    <source>
        <dbReference type="EMBL" id="DAE06835.1"/>
    </source>
</evidence>
<proteinExistence type="predicted"/>
<reference evidence="1" key="1">
    <citation type="journal article" date="2021" name="Proc. Natl. Acad. Sci. U.S.A.">
        <title>A Catalog of Tens of Thousands of Viruses from Human Metagenomes Reveals Hidden Associations with Chronic Diseases.</title>
        <authorList>
            <person name="Tisza M.J."/>
            <person name="Buck C.B."/>
        </authorList>
    </citation>
    <scope>NUCLEOTIDE SEQUENCE</scope>
    <source>
        <strain evidence="1">CtXBp18</strain>
    </source>
</reference>
<accession>A0A8S5PK34</accession>